<dbReference type="Pfam" id="PF13440">
    <property type="entry name" value="Polysacc_synt_3"/>
    <property type="match status" value="1"/>
</dbReference>
<feature type="transmembrane region" description="Helical" evidence="7">
    <location>
        <begin position="104"/>
        <end position="123"/>
    </location>
</feature>
<keyword evidence="9" id="KW-1185">Reference proteome</keyword>
<feature type="transmembrane region" description="Helical" evidence="7">
    <location>
        <begin position="373"/>
        <end position="392"/>
    </location>
</feature>
<dbReference type="Proteomes" id="UP000017148">
    <property type="component" value="Unassembled WGS sequence"/>
</dbReference>
<comment type="subcellular location">
    <subcellularLocation>
        <location evidence="1">Cell membrane</location>
        <topology evidence="1">Multi-pass membrane protein</topology>
    </subcellularLocation>
</comment>
<evidence type="ECO:0000256" key="4">
    <source>
        <dbReference type="ARBA" id="ARBA00022692"/>
    </source>
</evidence>
<protein>
    <submittedName>
        <fullName evidence="8">MATE-like superfamily protein</fullName>
    </submittedName>
</protein>
<keyword evidence="6 7" id="KW-0472">Membrane</keyword>
<feature type="transmembrane region" description="Helical" evidence="7">
    <location>
        <begin position="71"/>
        <end position="92"/>
    </location>
</feature>
<evidence type="ECO:0000256" key="3">
    <source>
        <dbReference type="ARBA" id="ARBA00022475"/>
    </source>
</evidence>
<feature type="transmembrane region" description="Helical" evidence="7">
    <location>
        <begin position="135"/>
        <end position="157"/>
    </location>
</feature>
<feature type="transmembrane region" description="Helical" evidence="7">
    <location>
        <begin position="204"/>
        <end position="225"/>
    </location>
</feature>
<dbReference type="eggNOG" id="COG2244">
    <property type="taxonomic scope" value="Bacteria"/>
</dbReference>
<reference evidence="8 9" key="1">
    <citation type="journal article" date="2013" name="Environ. Microbiol.">
        <title>Genome analysis of Chitinivibrio alkaliphilus gen. nov., sp. nov., a novel extremely haloalkaliphilic anaerobic chitinolytic bacterium from the candidate phylum Termite Group 3.</title>
        <authorList>
            <person name="Sorokin D.Y."/>
            <person name="Gumerov V.M."/>
            <person name="Rakitin A.L."/>
            <person name="Beletsky A.V."/>
            <person name="Damste J.S."/>
            <person name="Muyzer G."/>
            <person name="Mardanov A.V."/>
            <person name="Ravin N.V."/>
        </authorList>
    </citation>
    <scope>NUCLEOTIDE SEQUENCE [LARGE SCALE GENOMIC DNA]</scope>
    <source>
        <strain evidence="8 9">ACht1</strain>
    </source>
</reference>
<evidence type="ECO:0000256" key="6">
    <source>
        <dbReference type="ARBA" id="ARBA00023136"/>
    </source>
</evidence>
<evidence type="ECO:0000256" key="2">
    <source>
        <dbReference type="ARBA" id="ARBA00007430"/>
    </source>
</evidence>
<accession>U7D8Q7</accession>
<organism evidence="8 9">
    <name type="scientific">Chitinivibrio alkaliphilus ACht1</name>
    <dbReference type="NCBI Taxonomy" id="1313304"/>
    <lineage>
        <taxon>Bacteria</taxon>
        <taxon>Pseudomonadati</taxon>
        <taxon>Fibrobacterota</taxon>
        <taxon>Chitinivibrionia</taxon>
        <taxon>Chitinivibrionales</taxon>
        <taxon>Chitinivibrionaceae</taxon>
        <taxon>Chitinivibrio</taxon>
    </lineage>
</organism>
<feature type="transmembrane region" description="Helical" evidence="7">
    <location>
        <begin position="318"/>
        <end position="336"/>
    </location>
</feature>
<feature type="transmembrane region" description="Helical" evidence="7">
    <location>
        <begin position="348"/>
        <end position="367"/>
    </location>
</feature>
<keyword evidence="5 7" id="KW-1133">Transmembrane helix</keyword>
<keyword evidence="4 7" id="KW-0812">Transmembrane</keyword>
<name>U7D8Q7_9BACT</name>
<dbReference type="STRING" id="1313304.CALK_1681"/>
<evidence type="ECO:0000256" key="7">
    <source>
        <dbReference type="SAM" id="Phobius"/>
    </source>
</evidence>
<dbReference type="AlphaFoldDB" id="U7D8Q7"/>
<feature type="transmembrane region" description="Helical" evidence="7">
    <location>
        <begin position="7"/>
        <end position="26"/>
    </location>
</feature>
<dbReference type="RefSeq" id="WP_022637126.1">
    <property type="nucleotide sequence ID" value="NZ_ASJR01000013.1"/>
</dbReference>
<dbReference type="EMBL" id="ASJR01000013">
    <property type="protein sequence ID" value="ERP31477.1"/>
    <property type="molecule type" value="Genomic_DNA"/>
</dbReference>
<evidence type="ECO:0000313" key="9">
    <source>
        <dbReference type="Proteomes" id="UP000017148"/>
    </source>
</evidence>
<evidence type="ECO:0000313" key="8">
    <source>
        <dbReference type="EMBL" id="ERP31477.1"/>
    </source>
</evidence>
<comment type="similarity">
    <text evidence="2">Belongs to the polysaccharide synthase family.</text>
</comment>
<sequence length="406" mass="45080">MHNLTQNILSLSGAVGYAKVVSLLITPLITRLFSPEEYGYYTTFMAALAMISVGAVKYENTLVLQSCKKDFSQLCTLTLSIVLFIFLAVLTFTTTQGTRELFSIPHAPLLALAYLSTSLFDIFKKIQYQKNQFRRVAWALLLQSTWTAGGKLLSGIFSWGSTGLILSGISGVFLAALALLYPLPTFNITSPKALWAVAQKYQEFPRYTFPTTLLSAFVVAIPPLYLSWNFSSATAGYYGLAYAMVRVPAQIIGSAVNDAYYAEAGKRIHTNPKALKQITTSLRRKSLLISTPFLLFFILLAPSLFTTLFGAAWHEAGVYAQILPIMVFADVIFEPAGRLFEAARRQKILFRLIIFRVLSIVFFLLAVNETFQSPLLFLCGYCSINTLFSLIIHRTALSHILGDTPE</sequence>
<dbReference type="OrthoDB" id="3831435at2"/>
<gene>
    <name evidence="8" type="ORF">CALK_1681</name>
</gene>
<dbReference type="InterPro" id="IPR050833">
    <property type="entry name" value="Poly_Biosynth_Transport"/>
</dbReference>
<feature type="transmembrane region" description="Helical" evidence="7">
    <location>
        <begin position="163"/>
        <end position="183"/>
    </location>
</feature>
<evidence type="ECO:0000256" key="5">
    <source>
        <dbReference type="ARBA" id="ARBA00022989"/>
    </source>
</evidence>
<feature type="transmembrane region" description="Helical" evidence="7">
    <location>
        <begin position="293"/>
        <end position="312"/>
    </location>
</feature>
<dbReference type="PANTHER" id="PTHR30250">
    <property type="entry name" value="PST FAMILY PREDICTED COLANIC ACID TRANSPORTER"/>
    <property type="match status" value="1"/>
</dbReference>
<evidence type="ECO:0000256" key="1">
    <source>
        <dbReference type="ARBA" id="ARBA00004651"/>
    </source>
</evidence>
<feature type="transmembrane region" description="Helical" evidence="7">
    <location>
        <begin position="237"/>
        <end position="257"/>
    </location>
</feature>
<dbReference type="PANTHER" id="PTHR30250:SF10">
    <property type="entry name" value="LIPOPOLYSACCHARIDE BIOSYNTHESIS PROTEIN WZXC"/>
    <property type="match status" value="1"/>
</dbReference>
<feature type="transmembrane region" description="Helical" evidence="7">
    <location>
        <begin position="38"/>
        <end position="59"/>
    </location>
</feature>
<dbReference type="GO" id="GO:0005886">
    <property type="term" value="C:plasma membrane"/>
    <property type="evidence" value="ECO:0007669"/>
    <property type="project" value="UniProtKB-SubCell"/>
</dbReference>
<comment type="caution">
    <text evidence="8">The sequence shown here is derived from an EMBL/GenBank/DDBJ whole genome shotgun (WGS) entry which is preliminary data.</text>
</comment>
<proteinExistence type="inferred from homology"/>
<keyword evidence="3" id="KW-1003">Cell membrane</keyword>